<evidence type="ECO:0000259" key="1">
    <source>
        <dbReference type="Pfam" id="PF23099"/>
    </source>
</evidence>
<dbReference type="PANTHER" id="PTHR17695:SF11">
    <property type="entry name" value="SMALL SUBUNIT PROCESSOME COMPONENT 20 HOMOLOG"/>
    <property type="match status" value="1"/>
</dbReference>
<organism evidence="2">
    <name type="scientific">Arion vulgaris</name>
    <dbReference type="NCBI Taxonomy" id="1028688"/>
    <lineage>
        <taxon>Eukaryota</taxon>
        <taxon>Metazoa</taxon>
        <taxon>Spiralia</taxon>
        <taxon>Lophotrochozoa</taxon>
        <taxon>Mollusca</taxon>
        <taxon>Gastropoda</taxon>
        <taxon>Heterobranchia</taxon>
        <taxon>Euthyneura</taxon>
        <taxon>Panpulmonata</taxon>
        <taxon>Eupulmonata</taxon>
        <taxon>Stylommatophora</taxon>
        <taxon>Helicina</taxon>
        <taxon>Arionoidea</taxon>
        <taxon>Arionidae</taxon>
        <taxon>Arion</taxon>
    </lineage>
</organism>
<feature type="domain" description="U3 small nucleolar RNA-associated protein 20 C-terminal" evidence="1">
    <location>
        <begin position="13"/>
        <end position="145"/>
    </location>
</feature>
<dbReference type="EMBL" id="HACG01018001">
    <property type="protein sequence ID" value="CEK64866.1"/>
    <property type="molecule type" value="Transcribed_RNA"/>
</dbReference>
<accession>A0A0B6ZA97</accession>
<reference evidence="2" key="1">
    <citation type="submission" date="2014-12" db="EMBL/GenBank/DDBJ databases">
        <title>Insight into the proteome of Arion vulgaris.</title>
        <authorList>
            <person name="Aradska J."/>
            <person name="Bulat T."/>
            <person name="Smidak R."/>
            <person name="Sarate P."/>
            <person name="Gangsoo J."/>
            <person name="Sialana F."/>
            <person name="Bilban M."/>
            <person name="Lubec G."/>
        </authorList>
    </citation>
    <scope>NUCLEOTIDE SEQUENCE</scope>
    <source>
        <tissue evidence="2">Skin</tissue>
    </source>
</reference>
<dbReference type="InterPro" id="IPR052575">
    <property type="entry name" value="SSU_processome_comp_20"/>
</dbReference>
<evidence type="ECO:0000313" key="2">
    <source>
        <dbReference type="EMBL" id="CEK64866.1"/>
    </source>
</evidence>
<dbReference type="GO" id="GO:0032040">
    <property type="term" value="C:small-subunit processome"/>
    <property type="evidence" value="ECO:0007669"/>
    <property type="project" value="TreeGrafter"/>
</dbReference>
<dbReference type="InterPro" id="IPR057525">
    <property type="entry name" value="UTP20_C"/>
</dbReference>
<dbReference type="AlphaFoldDB" id="A0A0B6ZA97"/>
<protein>
    <recommendedName>
        <fullName evidence="1">U3 small nucleolar RNA-associated protein 20 C-terminal domain-containing protein</fullName>
    </recommendedName>
</protein>
<feature type="non-terminal residue" evidence="2">
    <location>
        <position position="1"/>
    </location>
</feature>
<proteinExistence type="predicted"/>
<sequence length="161" mass="18307">EDPIKTGEEDMCLLAVLNTLLKTVRELSVVRRSDLTNELDEIWGHVYTHLTYPHAQVRLLSSQLLGLLFSAWEPAEIADQQSLGHEEDCDPEENKKPSYMLQNTAQLVQNYTKALCHQLQTPNLDDILGTQVVKNLLYLARLAEALGRLDLLVWIAKKVMK</sequence>
<dbReference type="PANTHER" id="PTHR17695">
    <property type="entry name" value="SMALL SUBUNIT PROCESSOME COMPONENT 20 HOMOLOG"/>
    <property type="match status" value="1"/>
</dbReference>
<dbReference type="GO" id="GO:0030686">
    <property type="term" value="C:90S preribosome"/>
    <property type="evidence" value="ECO:0007669"/>
    <property type="project" value="TreeGrafter"/>
</dbReference>
<dbReference type="Pfam" id="PF23099">
    <property type="entry name" value="UTP20_C"/>
    <property type="match status" value="1"/>
</dbReference>
<dbReference type="InterPro" id="IPR016024">
    <property type="entry name" value="ARM-type_fold"/>
</dbReference>
<feature type="non-terminal residue" evidence="2">
    <location>
        <position position="161"/>
    </location>
</feature>
<dbReference type="SUPFAM" id="SSF48371">
    <property type="entry name" value="ARM repeat"/>
    <property type="match status" value="1"/>
</dbReference>
<name>A0A0B6ZA97_9EUPU</name>
<gene>
    <name evidence="2" type="primary">ORF53172</name>
</gene>